<keyword evidence="1" id="KW-0732">Signal</keyword>
<evidence type="ECO:0008006" key="4">
    <source>
        <dbReference type="Google" id="ProtNLM"/>
    </source>
</evidence>
<sequence>MIQQWNRIKILILSGLILRLITACNAQNQALIKPNMPLENHQIEKDQKMIKNVKINKEIKFTTALKLGKIHLEEAIFEVVDNQWTSFKIILKTDVETNQILEEQTFFNNNVENRLDEVEGGFNTSLPVFMELTLDADNFHLLPETSVNLVDYFDNLSTGAGLLQENSWNLLMAWQAHQLDPSIGGGTLKVGYQTSFTKPKNKIDALKRKGIVSKAVVTALIENQFPVHFNDDTQGFETKLMLENKVYATLIKPNDDAVALTIILLYEDEVKVSDKASVLQLVEKANEEITIGEFALNHKNQFSYFHHMRVSEEMVNAKWVTEMLLAGLSLMHHYHTVDLSLIKE</sequence>
<evidence type="ECO:0000313" key="2">
    <source>
        <dbReference type="EMBL" id="BDS14100.1"/>
    </source>
</evidence>
<dbReference type="KEGG" id="aup:AsAng_0048670"/>
<name>A0A915YJA5_9BACT</name>
<feature type="chain" id="PRO_5037893258" description="Lipoprotein" evidence="1">
    <location>
        <begin position="27"/>
        <end position="344"/>
    </location>
</feature>
<evidence type="ECO:0000313" key="3">
    <source>
        <dbReference type="Proteomes" id="UP001060919"/>
    </source>
</evidence>
<dbReference type="Proteomes" id="UP001060919">
    <property type="component" value="Chromosome"/>
</dbReference>
<accession>A0A915YJA5</accession>
<evidence type="ECO:0000256" key="1">
    <source>
        <dbReference type="SAM" id="SignalP"/>
    </source>
</evidence>
<feature type="signal peptide" evidence="1">
    <location>
        <begin position="1"/>
        <end position="26"/>
    </location>
</feature>
<reference evidence="2" key="1">
    <citation type="submission" date="2022-09" db="EMBL/GenBank/DDBJ databases">
        <title>Aureispira anguillicida sp. nov., isolated from Leptocephalus of Japanese eel Anguilla japonica.</title>
        <authorList>
            <person name="Yuasa K."/>
            <person name="Mekata T."/>
            <person name="Ikunari K."/>
        </authorList>
    </citation>
    <scope>NUCLEOTIDE SEQUENCE</scope>
    <source>
        <strain evidence="2">EL160426</strain>
    </source>
</reference>
<proteinExistence type="predicted"/>
<protein>
    <recommendedName>
        <fullName evidence="4">Lipoprotein</fullName>
    </recommendedName>
</protein>
<dbReference type="EMBL" id="AP026867">
    <property type="protein sequence ID" value="BDS14100.1"/>
    <property type="molecule type" value="Genomic_DNA"/>
</dbReference>
<dbReference type="AlphaFoldDB" id="A0A915YJA5"/>
<gene>
    <name evidence="2" type="ORF">AsAng_0048670</name>
</gene>
<keyword evidence="3" id="KW-1185">Reference proteome</keyword>
<organism evidence="2 3">
    <name type="scientific">Aureispira anguillae</name>
    <dbReference type="NCBI Taxonomy" id="2864201"/>
    <lineage>
        <taxon>Bacteria</taxon>
        <taxon>Pseudomonadati</taxon>
        <taxon>Bacteroidota</taxon>
        <taxon>Saprospiria</taxon>
        <taxon>Saprospirales</taxon>
        <taxon>Saprospiraceae</taxon>
        <taxon>Aureispira</taxon>
    </lineage>
</organism>